<dbReference type="AlphaFoldDB" id="B8JHP1"/>
<dbReference type="EMBL" id="CP001359">
    <property type="protein sequence ID" value="ACL66753.1"/>
    <property type="molecule type" value="Genomic_DNA"/>
</dbReference>
<name>B8JHP1_ANAD2</name>
<accession>B8JHP1</accession>
<dbReference type="CDD" id="cd06462">
    <property type="entry name" value="Peptidase_S24_S26"/>
    <property type="match status" value="1"/>
</dbReference>
<gene>
    <name evidence="1" type="ordered locus">A2cp1_3423</name>
</gene>
<evidence type="ECO:0000313" key="2">
    <source>
        <dbReference type="Proteomes" id="UP000007089"/>
    </source>
</evidence>
<organism evidence="1 2">
    <name type="scientific">Anaeromyxobacter dehalogenans (strain ATCC BAA-258 / DSM 21875 / 2CP-1)</name>
    <dbReference type="NCBI Taxonomy" id="455488"/>
    <lineage>
        <taxon>Bacteria</taxon>
        <taxon>Pseudomonadati</taxon>
        <taxon>Myxococcota</taxon>
        <taxon>Myxococcia</taxon>
        <taxon>Myxococcales</taxon>
        <taxon>Cystobacterineae</taxon>
        <taxon>Anaeromyxobacteraceae</taxon>
        <taxon>Anaeromyxobacter</taxon>
    </lineage>
</organism>
<proteinExistence type="predicted"/>
<dbReference type="Proteomes" id="UP000007089">
    <property type="component" value="Chromosome"/>
</dbReference>
<dbReference type="HOGENOM" id="CLU_3057911_0_0_7"/>
<sequence length="53" mass="6258">MSGSSMFPPVPPGCTVIFRRWRKDPRTGAWLDARRYGHRAWPMVVRNDDDKRQ</sequence>
<dbReference type="KEGG" id="acp:A2cp1_3423"/>
<keyword evidence="2" id="KW-1185">Reference proteome</keyword>
<evidence type="ECO:0000313" key="1">
    <source>
        <dbReference type="EMBL" id="ACL66753.1"/>
    </source>
</evidence>
<protein>
    <submittedName>
        <fullName evidence="1">Uncharacterized protein</fullName>
    </submittedName>
</protein>
<reference evidence="1" key="1">
    <citation type="submission" date="2009-01" db="EMBL/GenBank/DDBJ databases">
        <title>Complete sequence of Anaeromyxobacter dehalogenans 2CP-1.</title>
        <authorList>
            <consortium name="US DOE Joint Genome Institute"/>
            <person name="Lucas S."/>
            <person name="Copeland A."/>
            <person name="Lapidus A."/>
            <person name="Glavina del Rio T."/>
            <person name="Dalin E."/>
            <person name="Tice H."/>
            <person name="Bruce D."/>
            <person name="Goodwin L."/>
            <person name="Pitluck S."/>
            <person name="Saunders E."/>
            <person name="Brettin T."/>
            <person name="Detter J.C."/>
            <person name="Han C."/>
            <person name="Larimer F."/>
            <person name="Land M."/>
            <person name="Hauser L."/>
            <person name="Kyrpides N."/>
            <person name="Ovchinnikova G."/>
            <person name="Beliaev A.S."/>
            <person name="Richardson P."/>
        </authorList>
    </citation>
    <scope>NUCLEOTIDE SEQUENCE</scope>
    <source>
        <strain evidence="1">2CP-1</strain>
    </source>
</reference>